<dbReference type="Gene3D" id="1.25.10.10">
    <property type="entry name" value="Leucine-rich Repeat Variant"/>
    <property type="match status" value="1"/>
</dbReference>
<evidence type="ECO:0000256" key="1">
    <source>
        <dbReference type="ARBA" id="ARBA00010394"/>
    </source>
</evidence>
<accession>A0A8J2WR53</accession>
<keyword evidence="4 5" id="KW-0653">Protein transport</keyword>
<dbReference type="OrthoDB" id="29145at2759"/>
<organism evidence="7 8">
    <name type="scientific">Daphnia galeata</name>
    <dbReference type="NCBI Taxonomy" id="27404"/>
    <lineage>
        <taxon>Eukaryota</taxon>
        <taxon>Metazoa</taxon>
        <taxon>Ecdysozoa</taxon>
        <taxon>Arthropoda</taxon>
        <taxon>Crustacea</taxon>
        <taxon>Branchiopoda</taxon>
        <taxon>Diplostraca</taxon>
        <taxon>Cladocera</taxon>
        <taxon>Anomopoda</taxon>
        <taxon>Daphniidae</taxon>
        <taxon>Daphnia</taxon>
    </lineage>
</organism>
<feature type="repeat" description="ARM" evidence="6">
    <location>
        <begin position="76"/>
        <end position="119"/>
    </location>
</feature>
<dbReference type="InterPro" id="IPR024931">
    <property type="entry name" value="Importin_alpha"/>
</dbReference>
<feature type="repeat" description="ARM" evidence="6">
    <location>
        <begin position="204"/>
        <end position="233"/>
    </location>
</feature>
<sequence>MSSLKKESLLPVIIPIQMDRARAATFPKMSFRNIIKGIKSGDEIKEIASTYAACRILSRECHDSLKTTIDKLIKAKVVPKLVKFLSRASNPDLQCKAAWALTNIASGTSYQTKAVVNAGAVAEFISLLDSPHPFVVEQAVMALGNIAGDGPKLRDHLVDQGIIKPLLNLIKPDTSPTILRTVTWTLSGLCYDTNPPPSVATVRQLLPALVHLIHNNNDEEILAEACSAISYLTYGPYIQEVVDAGIVSRLVTLLEGNEVAMGVISPALRTMRNISSESDSQTESLLNAGACPLLAKMLQHFSLDIIKEAAWTVSNIAAGNSVHIEALFTNNVIRPLVDVLSKGDFNCKKEAVWAITNISKGGNVEQITSLCKFGTIASLCSLLKAEEDEIVLVGLDGLANILAAAKRIAQLEKVTLLVEECGGLNRLEDFLIHHNVEIYHKSLAIVEQYFSMNDYSDEETYALSTSENHERAN</sequence>
<evidence type="ECO:0000256" key="4">
    <source>
        <dbReference type="ARBA" id="ARBA00022927"/>
    </source>
</evidence>
<evidence type="ECO:0000256" key="3">
    <source>
        <dbReference type="ARBA" id="ARBA00022737"/>
    </source>
</evidence>
<dbReference type="EMBL" id="CAKKLH010000327">
    <property type="protein sequence ID" value="CAH0112546.1"/>
    <property type="molecule type" value="Genomic_DNA"/>
</dbReference>
<evidence type="ECO:0000313" key="7">
    <source>
        <dbReference type="EMBL" id="CAH0112546.1"/>
    </source>
</evidence>
<dbReference type="GO" id="GO:0061608">
    <property type="term" value="F:nuclear import signal receptor activity"/>
    <property type="evidence" value="ECO:0007669"/>
    <property type="project" value="InterPro"/>
</dbReference>
<evidence type="ECO:0000313" key="8">
    <source>
        <dbReference type="Proteomes" id="UP000789390"/>
    </source>
</evidence>
<dbReference type="InterPro" id="IPR016024">
    <property type="entry name" value="ARM-type_fold"/>
</dbReference>
<keyword evidence="8" id="KW-1185">Reference proteome</keyword>
<evidence type="ECO:0000256" key="6">
    <source>
        <dbReference type="PROSITE-ProRule" id="PRU00259"/>
    </source>
</evidence>
<dbReference type="PROSITE" id="PS50176">
    <property type="entry name" value="ARM_REPEAT"/>
    <property type="match status" value="4"/>
</dbReference>
<feature type="repeat" description="ARM" evidence="6">
    <location>
        <begin position="119"/>
        <end position="147"/>
    </location>
</feature>
<dbReference type="PIRSF" id="PIRSF005673">
    <property type="entry name" value="Importin_alpha"/>
    <property type="match status" value="1"/>
</dbReference>
<dbReference type="InterPro" id="IPR000225">
    <property type="entry name" value="Armadillo"/>
</dbReference>
<name>A0A8J2WR53_9CRUS</name>
<proteinExistence type="inferred from homology"/>
<dbReference type="Pfam" id="PF16186">
    <property type="entry name" value="Arm_3"/>
    <property type="match status" value="1"/>
</dbReference>
<dbReference type="SUPFAM" id="SSF48371">
    <property type="entry name" value="ARM repeat"/>
    <property type="match status" value="1"/>
</dbReference>
<dbReference type="GO" id="GO:0005737">
    <property type="term" value="C:cytoplasm"/>
    <property type="evidence" value="ECO:0007669"/>
    <property type="project" value="InterPro"/>
</dbReference>
<keyword evidence="3" id="KW-0677">Repeat</keyword>
<protein>
    <recommendedName>
        <fullName evidence="5">Importin subunit alpha</fullName>
    </recommendedName>
</protein>
<dbReference type="Pfam" id="PF00514">
    <property type="entry name" value="Arm"/>
    <property type="match status" value="7"/>
</dbReference>
<reference evidence="7" key="1">
    <citation type="submission" date="2021-11" db="EMBL/GenBank/DDBJ databases">
        <authorList>
            <person name="Schell T."/>
        </authorList>
    </citation>
    <scope>NUCLEOTIDE SEQUENCE</scope>
    <source>
        <strain evidence="7">M5</strain>
    </source>
</reference>
<feature type="repeat" description="ARM" evidence="6">
    <location>
        <begin position="245"/>
        <end position="289"/>
    </location>
</feature>
<dbReference type="AlphaFoldDB" id="A0A8J2WR53"/>
<comment type="similarity">
    <text evidence="1 5">Belongs to the importin alpha family.</text>
</comment>
<evidence type="ECO:0000256" key="5">
    <source>
        <dbReference type="PIRNR" id="PIRNR005673"/>
    </source>
</evidence>
<dbReference type="InterPro" id="IPR032413">
    <property type="entry name" value="Arm_3"/>
</dbReference>
<dbReference type="GO" id="GO:0006606">
    <property type="term" value="P:protein import into nucleus"/>
    <property type="evidence" value="ECO:0007669"/>
    <property type="project" value="InterPro"/>
</dbReference>
<keyword evidence="2 5" id="KW-0813">Transport</keyword>
<evidence type="ECO:0000256" key="2">
    <source>
        <dbReference type="ARBA" id="ARBA00022448"/>
    </source>
</evidence>
<dbReference type="Proteomes" id="UP000789390">
    <property type="component" value="Unassembled WGS sequence"/>
</dbReference>
<dbReference type="SMART" id="SM00185">
    <property type="entry name" value="ARM"/>
    <property type="match status" value="8"/>
</dbReference>
<gene>
    <name evidence="7" type="ORF">DGAL_LOCUS16277</name>
</gene>
<dbReference type="PANTHER" id="PTHR23316">
    <property type="entry name" value="IMPORTIN ALPHA"/>
    <property type="match status" value="1"/>
</dbReference>
<comment type="caution">
    <text evidence="7">The sequence shown here is derived from an EMBL/GenBank/DDBJ whole genome shotgun (WGS) entry which is preliminary data.</text>
</comment>
<dbReference type="InterPro" id="IPR011989">
    <property type="entry name" value="ARM-like"/>
</dbReference>